<evidence type="ECO:0000313" key="3">
    <source>
        <dbReference type="Proteomes" id="UP001174314"/>
    </source>
</evidence>
<dbReference type="RefSeq" id="WP_328145517.1">
    <property type="nucleotide sequence ID" value="NZ_CP137757.1"/>
</dbReference>
<keyword evidence="3" id="KW-1185">Reference proteome</keyword>
<accession>A0AAU0PXQ1</accession>
<dbReference type="InterPro" id="IPR029432">
    <property type="entry name" value="Gp28/Gp37-like_dom"/>
</dbReference>
<dbReference type="KEGG" id="cpsk:Q0N40_07350"/>
<sequence length="398" mass="43516">MYATPRGVTSDPMTVELWNYSDLRPLSRIELADKISVTWSMQGPDTAEIVVPYSEATAPLMETNGRVLVVVQLNGRRHISTVTKAVLEPANKVDEAANISVTTSGAYSLLQAEVIPPSPGKPLTQQVERENFTMTAPVETVVKSIVHFGQNRVGHPLSLTPDLGRGPVVTVTGRMKYASELIEQALSGTGYRLALDPWFYGDPQPNNLGSGDPCVTVDVVPYRENPGLVFSRKGHDLEDWKLTRTRASRTQFIVGDSGQGTEQKFRFVMEEDVTHTPWSIREGYTSSQGDSKSEMISEGKKALADNAASYQLEATLAPSSVWEFGNDGKYPRQYDIGDWATIDLGEVGEVRQVITEVTAELTPAAFTVTPKVTTPDTYPSDIYSTVASLAKRVDRLGG</sequence>
<name>A0AAU0PXQ1_9CORY</name>
<dbReference type="AlphaFoldDB" id="A0AAU0PXQ1"/>
<proteinExistence type="predicted"/>
<organism evidence="2 3">
    <name type="scientific">Corynebacterium pseudokroppenstedtii</name>
    <dbReference type="NCBI Taxonomy" id="2804917"/>
    <lineage>
        <taxon>Bacteria</taxon>
        <taxon>Bacillati</taxon>
        <taxon>Actinomycetota</taxon>
        <taxon>Actinomycetes</taxon>
        <taxon>Mycobacteriales</taxon>
        <taxon>Corynebacteriaceae</taxon>
        <taxon>Corynebacterium</taxon>
    </lineage>
</organism>
<protein>
    <recommendedName>
        <fullName evidence="1">Gp28/Gp37-like domain-containing protein</fullName>
    </recommendedName>
</protein>
<evidence type="ECO:0000313" key="2">
    <source>
        <dbReference type="EMBL" id="WPF24357.1"/>
    </source>
</evidence>
<dbReference type="Pfam" id="PF14594">
    <property type="entry name" value="Sipho_Gp37"/>
    <property type="match status" value="1"/>
</dbReference>
<reference evidence="2 3" key="1">
    <citation type="submission" date="2023-10" db="EMBL/GenBank/DDBJ databases">
        <title>complete genome sequence of Corynebacterium pseudokroppenstedtii P15-C1.</title>
        <authorList>
            <person name="Bruggemann H."/>
            <person name="Poehlein A."/>
        </authorList>
    </citation>
    <scope>NUCLEOTIDE SEQUENCE [LARGE SCALE GENOMIC DNA]</scope>
    <source>
        <strain evidence="2 3">P15_C1</strain>
    </source>
</reference>
<gene>
    <name evidence="2" type="ORF">Q0N40_07350</name>
</gene>
<evidence type="ECO:0000259" key="1">
    <source>
        <dbReference type="Pfam" id="PF14594"/>
    </source>
</evidence>
<dbReference type="EMBL" id="CP137757">
    <property type="protein sequence ID" value="WPF24357.1"/>
    <property type="molecule type" value="Genomic_DNA"/>
</dbReference>
<feature type="domain" description="Gp28/Gp37-like" evidence="1">
    <location>
        <begin position="15"/>
        <end position="369"/>
    </location>
</feature>
<dbReference type="Proteomes" id="UP001174314">
    <property type="component" value="Chromosome"/>
</dbReference>